<feature type="region of interest" description="Disordered" evidence="2">
    <location>
        <begin position="131"/>
        <end position="162"/>
    </location>
</feature>
<keyword evidence="3" id="KW-0812">Transmembrane</keyword>
<sequence>MSSSTTQKQPAAIIIEEGSVSLGKRKRQTTSKDDKEILRNLVKEVLQQKLSNIISDNIKKYNEEEMVVFLETKKTCPQGSLEMVSNLAKTNHNIHPTPKQISNGLASLGGTKQLWEQVKKDHSKRLYKEHKNKALSQQQQQQEEQQPPENNENEANSIGDDEDRLRMTSLVAIVSVLRDDIPNDLVYNSLKQAAMDATTAVSNVSALVRMTLLSLAHHNISIIERDDVQLKKEKSGFDITKILPKSFAIRNREPLDNINKIMVAPPNLSLKEQLDKLYKPNTRAKDLQELYTNVHLQFIQSHHLGNKKDNNNDTIHPLWGDLVFKKCDLQQQTWSETNIYAKAQRYLIRILLRIHLAPEREQRTIERAKAIIQKTKEEKQEQSSTSQPQQISRKQIKSKIQHECHQMAKHIRHGKLHEDDEHKYAMRVQSCIKRLDKLASILKDLEEGKSGIGTKAEKDKDIERVATNLGPGDLVEMWEGEIEEEEEEEEGQNVMEKGTTSTNIISSAGRGSRSKGKSVAPTPEEKVKEASATRIRKLEGLIKALLRNPKIARTGSVSDNEVLKASHDKSLKSDEIVVVKLITDQLLPYAPHSDSMCLLTQLPFILLANSILIAVGYHDHVQEISPIVAPHKIHTIPINPAIMYETLTPHKDGIPQGPFEVTPVGTDKAITSSYAARKNGDPMWWSFFDKEKVISLCNRHKLLFANRMVVRPDKTVSILGLIKDDHVPVVSEYETRQKKNCKKKKKKKRKGAYVAKEHIGKSLQELQQQLDHIEDMINKMTAARDILKTQFRETNEECNRTKTERLKSRGSIKRLLSQKLKGQVYAKRKKSHLLKLVQRYIKDWRSSKYNLNKAIENHGTIGDLSVDVPPTKPTPERMQHEDVTANIDISGLHLKKVAYGATDYGHVVLAQTIPLTNDDVQFHVHLYNQQQEYEQQQLEQIEDLVNLEKAEFIGDSEEKQEVDFFSSQLQQQQESDNNNNNNVQEQLQKHQLEETDQTLQQREQSDRHCFWVIQTCTDHDSIRLTDQPLSNQQIEQLRNKLTNEIKFTKKEYSIDDLKLSKPFSITHEQVDEESFNRKFNRRRSKKNKKVVAAEELLNKNSFNGIMEPSEILKRQKNRLSVKNTLRDFYYSPSAMNERRHQTVKNKLVYFKLARAEHRYVKKVAADKLYLKKKEVTVMMLIGLAGMGFNTFLKGRPRRGGKKFRGAHYHSTAVGLQNEHRSSQTCAFCFSPLELLPSNIVKNGKKKKTSHGALICTNPDCPAVKAGYTTFNRDSVGATGIGLAGTTTLLSPDSIPLPPYNPSPTTTTSSTTTSKFQLDEKFSLVSPSLRSYGMYIK</sequence>
<feature type="compositionally biased region" description="Low complexity" evidence="2">
    <location>
        <begin position="137"/>
        <end position="154"/>
    </location>
</feature>
<keyword evidence="3" id="KW-1133">Transmembrane helix</keyword>
<accession>A0A8H7S0A8</accession>
<comment type="caution">
    <text evidence="4">The sequence shown here is derived from an EMBL/GenBank/DDBJ whole genome shotgun (WGS) entry which is preliminary data.</text>
</comment>
<evidence type="ECO:0000313" key="5">
    <source>
        <dbReference type="Proteomes" id="UP000646827"/>
    </source>
</evidence>
<keyword evidence="5" id="KW-1185">Reference proteome</keyword>
<feature type="region of interest" description="Disordered" evidence="2">
    <location>
        <begin position="1292"/>
        <end position="1311"/>
    </location>
</feature>
<organism evidence="4 5">
    <name type="scientific">Circinella minor</name>
    <dbReference type="NCBI Taxonomy" id="1195481"/>
    <lineage>
        <taxon>Eukaryota</taxon>
        <taxon>Fungi</taxon>
        <taxon>Fungi incertae sedis</taxon>
        <taxon>Mucoromycota</taxon>
        <taxon>Mucoromycotina</taxon>
        <taxon>Mucoromycetes</taxon>
        <taxon>Mucorales</taxon>
        <taxon>Lichtheimiaceae</taxon>
        <taxon>Circinella</taxon>
    </lineage>
</organism>
<evidence type="ECO:0000256" key="3">
    <source>
        <dbReference type="SAM" id="Phobius"/>
    </source>
</evidence>
<feature type="compositionally biased region" description="Polar residues" evidence="2">
    <location>
        <begin position="382"/>
        <end position="393"/>
    </location>
</feature>
<evidence type="ECO:0000256" key="1">
    <source>
        <dbReference type="SAM" id="Coils"/>
    </source>
</evidence>
<dbReference type="EMBL" id="JAEPRB010000149">
    <property type="protein sequence ID" value="KAG2220195.1"/>
    <property type="molecule type" value="Genomic_DNA"/>
</dbReference>
<protein>
    <submittedName>
        <fullName evidence="4">Uncharacterized protein</fullName>
    </submittedName>
</protein>
<reference evidence="4 5" key="1">
    <citation type="submission" date="2020-12" db="EMBL/GenBank/DDBJ databases">
        <title>Metabolic potential, ecology and presence of endohyphal bacteria is reflected in genomic diversity of Mucoromycotina.</title>
        <authorList>
            <person name="Muszewska A."/>
            <person name="Okrasinska A."/>
            <person name="Steczkiewicz K."/>
            <person name="Drgas O."/>
            <person name="Orlowska M."/>
            <person name="Perlinska-Lenart U."/>
            <person name="Aleksandrzak-Piekarczyk T."/>
            <person name="Szatraj K."/>
            <person name="Zielenkiewicz U."/>
            <person name="Pilsyk S."/>
            <person name="Malc E."/>
            <person name="Mieczkowski P."/>
            <person name="Kruszewska J.S."/>
            <person name="Biernat P."/>
            <person name="Pawlowska J."/>
        </authorList>
    </citation>
    <scope>NUCLEOTIDE SEQUENCE [LARGE SCALE GENOMIC DNA]</scope>
    <source>
        <strain evidence="4 5">CBS 142.35</strain>
    </source>
</reference>
<dbReference type="Proteomes" id="UP000646827">
    <property type="component" value="Unassembled WGS sequence"/>
</dbReference>
<evidence type="ECO:0000256" key="2">
    <source>
        <dbReference type="SAM" id="MobiDB-lite"/>
    </source>
</evidence>
<keyword evidence="1" id="KW-0175">Coiled coil</keyword>
<feature type="transmembrane region" description="Helical" evidence="3">
    <location>
        <begin position="1175"/>
        <end position="1192"/>
    </location>
</feature>
<feature type="coiled-coil region" evidence="1">
    <location>
        <begin position="756"/>
        <end position="783"/>
    </location>
</feature>
<proteinExistence type="predicted"/>
<feature type="compositionally biased region" description="Low complexity" evidence="2">
    <location>
        <begin position="1302"/>
        <end position="1311"/>
    </location>
</feature>
<name>A0A8H7S0A8_9FUNG</name>
<keyword evidence="3" id="KW-0472">Membrane</keyword>
<dbReference type="OrthoDB" id="2285833at2759"/>
<feature type="coiled-coil region" evidence="1">
    <location>
        <begin position="966"/>
        <end position="993"/>
    </location>
</feature>
<feature type="region of interest" description="Disordered" evidence="2">
    <location>
        <begin position="485"/>
        <end position="531"/>
    </location>
</feature>
<gene>
    <name evidence="4" type="ORF">INT45_005368</name>
</gene>
<evidence type="ECO:0000313" key="4">
    <source>
        <dbReference type="EMBL" id="KAG2220195.1"/>
    </source>
</evidence>
<feature type="region of interest" description="Disordered" evidence="2">
    <location>
        <begin position="375"/>
        <end position="399"/>
    </location>
</feature>